<dbReference type="RefSeq" id="WP_288184796.1">
    <property type="nucleotide sequence ID" value="NZ_LT608335.1"/>
</dbReference>
<protein>
    <recommendedName>
        <fullName evidence="1">Carboxymuconolactone decarboxylase-like domain-containing protein</fullName>
    </recommendedName>
</protein>
<dbReference type="InterPro" id="IPR003779">
    <property type="entry name" value="CMD-like"/>
</dbReference>
<evidence type="ECO:0000259" key="1">
    <source>
        <dbReference type="Pfam" id="PF02627"/>
    </source>
</evidence>
<proteinExistence type="predicted"/>
<feature type="domain" description="Carboxymuconolactone decarboxylase-like" evidence="1">
    <location>
        <begin position="33"/>
        <end position="103"/>
    </location>
</feature>
<dbReference type="InterPro" id="IPR029032">
    <property type="entry name" value="AhpD-like"/>
</dbReference>
<dbReference type="Pfam" id="PF02627">
    <property type="entry name" value="CMD"/>
    <property type="match status" value="1"/>
</dbReference>
<reference evidence="2" key="1">
    <citation type="submission" date="2016-08" db="EMBL/GenBank/DDBJ databases">
        <authorList>
            <person name="Seilhamer J.J."/>
        </authorList>
    </citation>
    <scope>NUCLEOTIDE SEQUENCE</scope>
    <source>
        <strain evidence="2">86</strain>
    </source>
</reference>
<sequence length="132" mass="15006">MADFNKQQMIAEFKKQFGFVPPCGMGAGDLGEDMQKIISEYHHIIWGEGVIPLKYRYLMALATAVYGDDDVRAKLELLKALNHGATREEVIEVFRQQVWMKGAHTIVKLSPLIKFMDTIYEKARHNGEPGSH</sequence>
<dbReference type="Gene3D" id="1.20.1290.10">
    <property type="entry name" value="AhpD-like"/>
    <property type="match status" value="1"/>
</dbReference>
<evidence type="ECO:0000313" key="2">
    <source>
        <dbReference type="EMBL" id="SCM82020.1"/>
    </source>
</evidence>
<dbReference type="AlphaFoldDB" id="A0A212LX20"/>
<accession>A0A212LX20</accession>
<dbReference type="GO" id="GO:0051920">
    <property type="term" value="F:peroxiredoxin activity"/>
    <property type="evidence" value="ECO:0007669"/>
    <property type="project" value="InterPro"/>
</dbReference>
<dbReference type="EMBL" id="FMJE01000004">
    <property type="protein sequence ID" value="SCM82020.1"/>
    <property type="molecule type" value="Genomic_DNA"/>
</dbReference>
<dbReference type="SUPFAM" id="SSF69118">
    <property type="entry name" value="AhpD-like"/>
    <property type="match status" value="1"/>
</dbReference>
<gene>
    <name evidence="2" type="ORF">KL86SPO_40505</name>
</gene>
<name>A0A212LX20_9FIRM</name>
<organism evidence="2">
    <name type="scientific">uncultured Sporomusa sp</name>
    <dbReference type="NCBI Taxonomy" id="307249"/>
    <lineage>
        <taxon>Bacteria</taxon>
        <taxon>Bacillati</taxon>
        <taxon>Bacillota</taxon>
        <taxon>Negativicutes</taxon>
        <taxon>Selenomonadales</taxon>
        <taxon>Sporomusaceae</taxon>
        <taxon>Sporomusa</taxon>
        <taxon>environmental samples</taxon>
    </lineage>
</organism>